<gene>
    <name evidence="1" type="ORF">FJ657_15185</name>
</gene>
<dbReference type="AlphaFoldDB" id="A0A506XV28"/>
<proteinExistence type="predicted"/>
<keyword evidence="2" id="KW-1185">Reference proteome</keyword>
<dbReference type="PANTHER" id="PTHR30528">
    <property type="entry name" value="CYTOPLASMIC PROTEIN"/>
    <property type="match status" value="1"/>
</dbReference>
<evidence type="ECO:0000313" key="2">
    <source>
        <dbReference type="Proteomes" id="UP000316252"/>
    </source>
</evidence>
<dbReference type="InterPro" id="IPR009351">
    <property type="entry name" value="AlkZ-like"/>
</dbReference>
<dbReference type="EMBL" id="VHQG01000005">
    <property type="protein sequence ID" value="TPW73996.1"/>
    <property type="molecule type" value="Genomic_DNA"/>
</dbReference>
<evidence type="ECO:0000313" key="1">
    <source>
        <dbReference type="EMBL" id="TPW73996.1"/>
    </source>
</evidence>
<organism evidence="1 2">
    <name type="scientific">Schumannella soli</name>
    <dbReference type="NCBI Taxonomy" id="2590779"/>
    <lineage>
        <taxon>Bacteria</taxon>
        <taxon>Bacillati</taxon>
        <taxon>Actinomycetota</taxon>
        <taxon>Actinomycetes</taxon>
        <taxon>Micrococcales</taxon>
        <taxon>Microbacteriaceae</taxon>
        <taxon>Schumannella</taxon>
    </lineage>
</organism>
<name>A0A506XV28_9MICO</name>
<dbReference type="PANTHER" id="PTHR30528:SF0">
    <property type="entry name" value="CYTOPLASMIC PROTEIN"/>
    <property type="match status" value="1"/>
</dbReference>
<dbReference type="OrthoDB" id="9787207at2"/>
<dbReference type="Proteomes" id="UP000316252">
    <property type="component" value="Unassembled WGS sequence"/>
</dbReference>
<comment type="caution">
    <text evidence="1">The sequence shown here is derived from an EMBL/GenBank/DDBJ whole genome shotgun (WGS) entry which is preliminary data.</text>
</comment>
<protein>
    <submittedName>
        <fullName evidence="1">Winged helix-turn-helix domain-containing protein</fullName>
    </submittedName>
</protein>
<reference evidence="1 2" key="1">
    <citation type="submission" date="2019-06" db="EMBL/GenBank/DDBJ databases">
        <authorList>
            <person name="Li F."/>
        </authorList>
    </citation>
    <scope>NUCLEOTIDE SEQUENCE [LARGE SCALE GENOMIC DNA]</scope>
    <source>
        <strain evidence="1 2">10F1D-1</strain>
    </source>
</reference>
<dbReference type="Pfam" id="PF06224">
    <property type="entry name" value="AlkZ-like"/>
    <property type="match status" value="1"/>
</dbReference>
<sequence>MALRLSKQEARRLAVRGARLDADLDSAPADVVELATAVAGLRVELTGIVAPAAEHVAYTRLGPGADADELARALASGRLFERNWVLRPMRDLGLYLAGMRSWLERAGARDWVEANDGFRRTILDRIGDEGPLTSREVPDESVVPWPSSGWTNDRNVTKMLECLHGAGELAVVGRVGRLRVWDLAQNVFPSVAATPLDEARRIRSAQLMRAFGVARDSIAIVPTELHGFHREVGELATIDDVPGRWRVDVELLDELRSAGADAELAERTVLLSPFDRLLSDRERVARLFEFDYTLEMYKPKRTRRWGAFALPILRGDRLIGKVDARSDRDAGLLRVHAIHEDEPFAADVRRDVDAEIDRFARWMGLAVARD</sequence>
<accession>A0A506XV28</accession>
<dbReference type="RefSeq" id="WP_141164575.1">
    <property type="nucleotide sequence ID" value="NZ_VHQG01000005.1"/>
</dbReference>